<protein>
    <submittedName>
        <fullName evidence="2">Uncharacterized protein</fullName>
    </submittedName>
</protein>
<name>A0A9W6ZI99_9STRA</name>
<sequence>MGSRTTCMQDRVRHEEVKVSDFIVSKVDPYCDPNMIPSLQYFCLLSLLRNLPSSEPLPALPQHLRDLMRKMMTKSLNRSTVRGWGANWDEDGIIDLSSVRGVEGVWFYDLLPSNSEREEMYEDDGMKNNNNNDGHDNEMDRDIEEGKTFKSPSPVTKHRSSTVSSAGTVPTSSPSFGSPSFGSPTPSLIGSVISSMGSFSHDGSEQSSFTLGPSAEVKEEPKTFTMMEQDADSYTSFDEFQDYWKASLWANLTTLNVQGCKSLTFLPPLPSTPSLTNLNTSSTCLPSCSLYNFSGCDGLSFIDIGNNRYVKGKDIWALSHLNNVRTFKANRCRGIQDAEWAESWRKLETLELSATSVTKVPRLASLITANFSHNPQLQELPHFPNLRKCNVASTSMGSEWVRGLRQCVRVDVSGLNLDYTDIEALNAVRVLKVNRITDVLRRPEVGGAANESFVNLTEHLEARYCGATHSHIKAWRWSALRHIDLEGNTSISDATVDFLANITQGKLEGINLSDCSVTRIPNIESLQVLDLFFCPINSYERINSLTGLIELNLDGRGVHDSDIVGLGALKSLVKLDLHSAVISDRGAREICKLSNLKWLAVCGGSLTSVGARMICSGCEMLRRADFSQNSCVRDDAVGVLAAMVWLEEINLSNTGVTSATLYLWAKTPNLKCLTLLGCKGVTEGSVRAVLEGTGGGFGVRAWAKEGKNYFLDLDDDEESSSCPDLWLAIRCNI</sequence>
<dbReference type="OrthoDB" id="120976at2759"/>
<evidence type="ECO:0000313" key="2">
    <source>
        <dbReference type="EMBL" id="GMH50805.1"/>
    </source>
</evidence>
<comment type="caution">
    <text evidence="2">The sequence shown here is derived from an EMBL/GenBank/DDBJ whole genome shotgun (WGS) entry which is preliminary data.</text>
</comment>
<dbReference type="InterPro" id="IPR032675">
    <property type="entry name" value="LRR_dom_sf"/>
</dbReference>
<reference evidence="2" key="1">
    <citation type="submission" date="2022-07" db="EMBL/GenBank/DDBJ databases">
        <title>Genome analysis of Parmales, a sister group of diatoms, reveals the evolutionary specialization of diatoms from phago-mixotrophs to photoautotrophs.</title>
        <authorList>
            <person name="Ban H."/>
            <person name="Sato S."/>
            <person name="Yoshikawa S."/>
            <person name="Kazumasa Y."/>
            <person name="Nakamura Y."/>
            <person name="Ichinomiya M."/>
            <person name="Saitoh K."/>
            <person name="Sato N."/>
            <person name="Blanc-Mathieu R."/>
            <person name="Endo H."/>
            <person name="Kuwata A."/>
            <person name="Ogata H."/>
        </authorList>
    </citation>
    <scope>NUCLEOTIDE SEQUENCE</scope>
</reference>
<keyword evidence="3" id="KW-1185">Reference proteome</keyword>
<feature type="region of interest" description="Disordered" evidence="1">
    <location>
        <begin position="118"/>
        <end position="182"/>
    </location>
</feature>
<dbReference type="PANTHER" id="PTHR13318">
    <property type="entry name" value="PARTNER OF PAIRED, ISOFORM B-RELATED"/>
    <property type="match status" value="1"/>
</dbReference>
<evidence type="ECO:0000313" key="3">
    <source>
        <dbReference type="Proteomes" id="UP001165082"/>
    </source>
</evidence>
<dbReference type="SUPFAM" id="SSF52047">
    <property type="entry name" value="RNI-like"/>
    <property type="match status" value="2"/>
</dbReference>
<feature type="compositionally biased region" description="Low complexity" evidence="1">
    <location>
        <begin position="170"/>
        <end position="182"/>
    </location>
</feature>
<dbReference type="Proteomes" id="UP001165082">
    <property type="component" value="Unassembled WGS sequence"/>
</dbReference>
<gene>
    <name evidence="2" type="ORF">TrRE_jg4794</name>
</gene>
<dbReference type="GO" id="GO:0031146">
    <property type="term" value="P:SCF-dependent proteasomal ubiquitin-dependent protein catabolic process"/>
    <property type="evidence" value="ECO:0007669"/>
    <property type="project" value="TreeGrafter"/>
</dbReference>
<dbReference type="AlphaFoldDB" id="A0A9W6ZI99"/>
<dbReference type="Gene3D" id="3.80.10.10">
    <property type="entry name" value="Ribonuclease Inhibitor"/>
    <property type="match status" value="2"/>
</dbReference>
<accession>A0A9W6ZI99</accession>
<proteinExistence type="predicted"/>
<feature type="compositionally biased region" description="Basic and acidic residues" evidence="1">
    <location>
        <begin position="133"/>
        <end position="148"/>
    </location>
</feature>
<dbReference type="GO" id="GO:0019005">
    <property type="term" value="C:SCF ubiquitin ligase complex"/>
    <property type="evidence" value="ECO:0007669"/>
    <property type="project" value="TreeGrafter"/>
</dbReference>
<dbReference type="EMBL" id="BRXZ01000684">
    <property type="protein sequence ID" value="GMH50805.1"/>
    <property type="molecule type" value="Genomic_DNA"/>
</dbReference>
<evidence type="ECO:0000256" key="1">
    <source>
        <dbReference type="SAM" id="MobiDB-lite"/>
    </source>
</evidence>
<organism evidence="2 3">
    <name type="scientific">Triparma retinervis</name>
    <dbReference type="NCBI Taxonomy" id="2557542"/>
    <lineage>
        <taxon>Eukaryota</taxon>
        <taxon>Sar</taxon>
        <taxon>Stramenopiles</taxon>
        <taxon>Ochrophyta</taxon>
        <taxon>Bolidophyceae</taxon>
        <taxon>Parmales</taxon>
        <taxon>Triparmaceae</taxon>
        <taxon>Triparma</taxon>
    </lineage>
</organism>